<comment type="caution">
    <text evidence="2">The sequence shown here is derived from an EMBL/GenBank/DDBJ whole genome shotgun (WGS) entry which is preliminary data.</text>
</comment>
<dbReference type="PANTHER" id="PTHR14119:SF3">
    <property type="entry name" value="ISOCHORISMATASE DOMAIN-CONTAINING PROTEIN 2"/>
    <property type="match status" value="1"/>
</dbReference>
<dbReference type="SUPFAM" id="SSF52499">
    <property type="entry name" value="Isochorismatase-like hydrolases"/>
    <property type="match status" value="1"/>
</dbReference>
<dbReference type="Pfam" id="PF00857">
    <property type="entry name" value="Isochorismatase"/>
    <property type="match status" value="1"/>
</dbReference>
<feature type="domain" description="Isochorismatase-like" evidence="1">
    <location>
        <begin position="9"/>
        <end position="156"/>
    </location>
</feature>
<dbReference type="InterPro" id="IPR000868">
    <property type="entry name" value="Isochorismatase-like_dom"/>
</dbReference>
<dbReference type="AlphaFoldDB" id="A0A437Q5E5"/>
<name>A0A437Q5E5_9GAMM</name>
<keyword evidence="3" id="KW-1185">Reference proteome</keyword>
<dbReference type="InterPro" id="IPR036380">
    <property type="entry name" value="Isochorismatase-like_sf"/>
</dbReference>
<accession>A0A437Q5E5</accession>
<dbReference type="RefSeq" id="WP_127695001.1">
    <property type="nucleotide sequence ID" value="NZ_SACQ01000007.1"/>
</dbReference>
<evidence type="ECO:0000259" key="1">
    <source>
        <dbReference type="Pfam" id="PF00857"/>
    </source>
</evidence>
<evidence type="ECO:0000313" key="3">
    <source>
        <dbReference type="Proteomes" id="UP000282818"/>
    </source>
</evidence>
<dbReference type="Proteomes" id="UP000282818">
    <property type="component" value="Unassembled WGS sequence"/>
</dbReference>
<reference evidence="2 3" key="1">
    <citation type="submission" date="2019-01" db="EMBL/GenBank/DDBJ databases">
        <authorList>
            <person name="Chen W.-M."/>
        </authorList>
    </citation>
    <scope>NUCLEOTIDE SEQUENCE [LARGE SCALE GENOMIC DNA]</scope>
    <source>
        <strain evidence="2 3">HPM-16</strain>
    </source>
</reference>
<dbReference type="PANTHER" id="PTHR14119">
    <property type="entry name" value="HYDROLASE"/>
    <property type="match status" value="1"/>
</dbReference>
<evidence type="ECO:0000313" key="2">
    <source>
        <dbReference type="EMBL" id="RVU29717.1"/>
    </source>
</evidence>
<dbReference type="Gene3D" id="3.40.50.850">
    <property type="entry name" value="Isochorismatase-like"/>
    <property type="match status" value="1"/>
</dbReference>
<gene>
    <name evidence="2" type="ORF">EOE65_14275</name>
</gene>
<protein>
    <submittedName>
        <fullName evidence="2">Isochorismatase family protein</fullName>
    </submittedName>
</protein>
<proteinExistence type="predicted"/>
<sequence length="181" mass="19737">MMLEKNRACLMVIDVQTRLLPGIPDSETLVERCTALVGLANELEIPVFGSEQYPDGVGPMDDTLKAAIGADNVAGKTHFSCVDAPECADLMQQMTQDQIVVCGMESHACVLQSALSFKAQGKEVFVVADAIASRHAADTEFAIARMREEGIKLVTCEMVGFEWLRRSDTAGFKTFSKAFLR</sequence>
<dbReference type="InterPro" id="IPR050993">
    <property type="entry name" value="Isochorismatase_domain"/>
</dbReference>
<dbReference type="EMBL" id="SACQ01000007">
    <property type="protein sequence ID" value="RVU29717.1"/>
    <property type="molecule type" value="Genomic_DNA"/>
</dbReference>
<organism evidence="2 3">
    <name type="scientific">Neptunomonas marina</name>
    <dbReference type="NCBI Taxonomy" id="1815562"/>
    <lineage>
        <taxon>Bacteria</taxon>
        <taxon>Pseudomonadati</taxon>
        <taxon>Pseudomonadota</taxon>
        <taxon>Gammaproteobacteria</taxon>
        <taxon>Oceanospirillales</taxon>
        <taxon>Oceanospirillaceae</taxon>
        <taxon>Neptunomonas</taxon>
    </lineage>
</organism>